<protein>
    <recommendedName>
        <fullName evidence="2">2-(3-amino-3-carboxypropyl)histidine synthase</fullName>
    </recommendedName>
</protein>
<dbReference type="SFLD" id="SFLDS00032">
    <property type="entry name" value="Radical_SAM_3-amino-3-carboxyp"/>
    <property type="match status" value="1"/>
</dbReference>
<dbReference type="PANTHER" id="PTHR10762">
    <property type="entry name" value="DIPHTHAMIDE BIOSYNTHESIS PROTEIN"/>
    <property type="match status" value="1"/>
</dbReference>
<dbReference type="NCBIfam" id="TIGR00322">
    <property type="entry name" value="diphth2_R"/>
    <property type="match status" value="1"/>
</dbReference>
<name>A0A7S3GID9_9EUKA</name>
<dbReference type="InterPro" id="IPR042263">
    <property type="entry name" value="DPH1/DPH2_1"/>
</dbReference>
<accession>A0A7S3GID9</accession>
<sequence length="132" mass="14055">MDLGGKAEGGGTACVKAVAVPKGPRILKRRVVSRMPEDIKNNKFLNAAIQANLPSNYNFEIKKTVWKVRDAKASCVALQFPEGLMMFATSISEILRAFAGVKDIVILGDVTYGACCVDDFAAKAAGASFLVS</sequence>
<evidence type="ECO:0008006" key="2">
    <source>
        <dbReference type="Google" id="ProtNLM"/>
    </source>
</evidence>
<dbReference type="EMBL" id="HBIB01045110">
    <property type="protein sequence ID" value="CAE0267211.1"/>
    <property type="molecule type" value="Transcribed_RNA"/>
</dbReference>
<proteinExistence type="predicted"/>
<organism evidence="1">
    <name type="scientific">Palpitomonas bilix</name>
    <dbReference type="NCBI Taxonomy" id="652834"/>
    <lineage>
        <taxon>Eukaryota</taxon>
        <taxon>Eukaryota incertae sedis</taxon>
    </lineage>
</organism>
<dbReference type="InterPro" id="IPR016435">
    <property type="entry name" value="DPH1/DPH2"/>
</dbReference>
<dbReference type="PANTHER" id="PTHR10762:SF1">
    <property type="entry name" value="2-(3-AMINO-3-CARBOXYPROPYL)HISTIDINE SYNTHASE SUBUNIT 1"/>
    <property type="match status" value="1"/>
</dbReference>
<dbReference type="Pfam" id="PF01866">
    <property type="entry name" value="Diphthamide_syn"/>
    <property type="match status" value="1"/>
</dbReference>
<dbReference type="Gene3D" id="3.40.50.11840">
    <property type="entry name" value="Diphthamide synthesis DPH1/DPH2 domain 1"/>
    <property type="match status" value="1"/>
</dbReference>
<dbReference type="GO" id="GO:0090560">
    <property type="term" value="F:2-(3-amino-3-carboxypropyl)histidine synthase activity"/>
    <property type="evidence" value="ECO:0007669"/>
    <property type="project" value="InterPro"/>
</dbReference>
<evidence type="ECO:0000313" key="1">
    <source>
        <dbReference type="EMBL" id="CAE0267211.1"/>
    </source>
</evidence>
<reference evidence="1" key="1">
    <citation type="submission" date="2021-01" db="EMBL/GenBank/DDBJ databases">
        <authorList>
            <person name="Corre E."/>
            <person name="Pelletier E."/>
            <person name="Niang G."/>
            <person name="Scheremetjew M."/>
            <person name="Finn R."/>
            <person name="Kale V."/>
            <person name="Holt S."/>
            <person name="Cochrane G."/>
            <person name="Meng A."/>
            <person name="Brown T."/>
            <person name="Cohen L."/>
        </authorList>
    </citation>
    <scope>NUCLEOTIDE SEQUENCE</scope>
    <source>
        <strain evidence="1">NIES-2562</strain>
    </source>
</reference>
<dbReference type="GO" id="GO:0017183">
    <property type="term" value="P:protein histidyl modification to diphthamide"/>
    <property type="evidence" value="ECO:0007669"/>
    <property type="project" value="InterPro"/>
</dbReference>
<gene>
    <name evidence="1" type="ORF">PBIL07802_LOCUS29554</name>
</gene>
<dbReference type="AlphaFoldDB" id="A0A7S3GID9"/>